<accession>A0A6J4M6R6</accession>
<organism evidence="11">
    <name type="scientific">uncultured Gemmatimonadaceae bacterium</name>
    <dbReference type="NCBI Taxonomy" id="246130"/>
    <lineage>
        <taxon>Bacteria</taxon>
        <taxon>Pseudomonadati</taxon>
        <taxon>Gemmatimonadota</taxon>
        <taxon>Gemmatimonadia</taxon>
        <taxon>Gemmatimonadales</taxon>
        <taxon>Gemmatimonadaceae</taxon>
        <taxon>environmental samples</taxon>
    </lineage>
</organism>
<keyword evidence="9" id="KW-0812">Transmembrane</keyword>
<dbReference type="PANTHER" id="PTHR43014:SF2">
    <property type="entry name" value="MERCURIC REDUCTASE"/>
    <property type="match status" value="1"/>
</dbReference>
<dbReference type="PANTHER" id="PTHR43014">
    <property type="entry name" value="MERCURIC REDUCTASE"/>
    <property type="match status" value="1"/>
</dbReference>
<dbReference type="GO" id="GO:0016152">
    <property type="term" value="F:mercury (II) reductase (NADP+) activity"/>
    <property type="evidence" value="ECO:0007669"/>
    <property type="project" value="UniProtKB-EC"/>
</dbReference>
<dbReference type="SUPFAM" id="SSF51905">
    <property type="entry name" value="FAD/NAD(P)-binding domain"/>
    <property type="match status" value="1"/>
</dbReference>
<feature type="transmembrane region" description="Helical" evidence="9">
    <location>
        <begin position="40"/>
        <end position="63"/>
    </location>
</feature>
<keyword evidence="5" id="KW-0521">NADP</keyword>
<dbReference type="Gene3D" id="3.50.50.60">
    <property type="entry name" value="FAD/NAD(P)-binding domain"/>
    <property type="match status" value="1"/>
</dbReference>
<feature type="non-terminal residue" evidence="11">
    <location>
        <position position="103"/>
    </location>
</feature>
<name>A0A6J4M6R6_9BACT</name>
<keyword evidence="9" id="KW-1133">Transmembrane helix</keyword>
<evidence type="ECO:0000256" key="5">
    <source>
        <dbReference type="ARBA" id="ARBA00022857"/>
    </source>
</evidence>
<keyword evidence="3" id="KW-0285">Flavoprotein</keyword>
<proteinExistence type="inferred from homology"/>
<dbReference type="EC" id="1.16.1.1" evidence="11"/>
<evidence type="ECO:0000313" key="11">
    <source>
        <dbReference type="EMBL" id="CAA9351717.1"/>
    </source>
</evidence>
<comment type="cofactor">
    <cofactor evidence="1">
        <name>FAD</name>
        <dbReference type="ChEBI" id="CHEBI:57692"/>
    </cofactor>
</comment>
<evidence type="ECO:0000256" key="1">
    <source>
        <dbReference type="ARBA" id="ARBA00001974"/>
    </source>
</evidence>
<dbReference type="InterPro" id="IPR036188">
    <property type="entry name" value="FAD/NAD-bd_sf"/>
</dbReference>
<sequence>MAAPAETELGALLPRDEHNRRLLANVHPPDWANPTPQRRYHLVVLGAGTGGLVTAAIAAALGARVALVERHLMGGDCLNVGCVPSKAIIRAARAWAETRGAAA</sequence>
<keyword evidence="9" id="KW-0472">Membrane</keyword>
<evidence type="ECO:0000256" key="8">
    <source>
        <dbReference type="ARBA" id="ARBA00023284"/>
    </source>
</evidence>
<evidence type="ECO:0000256" key="4">
    <source>
        <dbReference type="ARBA" id="ARBA00022827"/>
    </source>
</evidence>
<dbReference type="Pfam" id="PF07992">
    <property type="entry name" value="Pyr_redox_2"/>
    <property type="match status" value="1"/>
</dbReference>
<dbReference type="GO" id="GO:0016668">
    <property type="term" value="F:oxidoreductase activity, acting on a sulfur group of donors, NAD(P) as acceptor"/>
    <property type="evidence" value="ECO:0007669"/>
    <property type="project" value="InterPro"/>
</dbReference>
<dbReference type="GO" id="GO:0050660">
    <property type="term" value="F:flavin adenine dinucleotide binding"/>
    <property type="evidence" value="ECO:0007669"/>
    <property type="project" value="TreeGrafter"/>
</dbReference>
<gene>
    <name evidence="11" type="ORF">AVDCRST_MAG11-3561</name>
</gene>
<dbReference type="AlphaFoldDB" id="A0A6J4M6R6"/>
<dbReference type="PROSITE" id="PS00076">
    <property type="entry name" value="PYRIDINE_REDOX_1"/>
    <property type="match status" value="1"/>
</dbReference>
<feature type="domain" description="FAD/NAD(P)-binding" evidence="10">
    <location>
        <begin position="40"/>
        <end position="95"/>
    </location>
</feature>
<dbReference type="InterPro" id="IPR023753">
    <property type="entry name" value="FAD/NAD-binding_dom"/>
</dbReference>
<dbReference type="EMBL" id="CADCTU010000767">
    <property type="protein sequence ID" value="CAA9351717.1"/>
    <property type="molecule type" value="Genomic_DNA"/>
</dbReference>
<dbReference type="PRINTS" id="PR00411">
    <property type="entry name" value="PNDRDTASEI"/>
</dbReference>
<keyword evidence="8" id="KW-0676">Redox-active center</keyword>
<dbReference type="GO" id="GO:0003955">
    <property type="term" value="F:NAD(P)H dehydrogenase (quinone) activity"/>
    <property type="evidence" value="ECO:0007669"/>
    <property type="project" value="TreeGrafter"/>
</dbReference>
<evidence type="ECO:0000256" key="7">
    <source>
        <dbReference type="ARBA" id="ARBA00023157"/>
    </source>
</evidence>
<comment type="similarity">
    <text evidence="2">Belongs to the class-I pyridine nucleotide-disulfide oxidoreductase family.</text>
</comment>
<evidence type="ECO:0000256" key="3">
    <source>
        <dbReference type="ARBA" id="ARBA00022630"/>
    </source>
</evidence>
<keyword evidence="4" id="KW-0274">FAD</keyword>
<evidence type="ECO:0000256" key="2">
    <source>
        <dbReference type="ARBA" id="ARBA00007532"/>
    </source>
</evidence>
<protein>
    <submittedName>
        <fullName evidence="11">Mercuric ion reductase</fullName>
        <ecNumber evidence="11">1.16.1.1</ecNumber>
    </submittedName>
</protein>
<evidence type="ECO:0000256" key="9">
    <source>
        <dbReference type="SAM" id="Phobius"/>
    </source>
</evidence>
<keyword evidence="6 11" id="KW-0560">Oxidoreductase</keyword>
<dbReference type="InterPro" id="IPR012999">
    <property type="entry name" value="Pyr_OxRdtase_I_AS"/>
</dbReference>
<evidence type="ECO:0000259" key="10">
    <source>
        <dbReference type="Pfam" id="PF07992"/>
    </source>
</evidence>
<evidence type="ECO:0000256" key="6">
    <source>
        <dbReference type="ARBA" id="ARBA00023002"/>
    </source>
</evidence>
<reference evidence="11" key="1">
    <citation type="submission" date="2020-02" db="EMBL/GenBank/DDBJ databases">
        <authorList>
            <person name="Meier V. D."/>
        </authorList>
    </citation>
    <scope>NUCLEOTIDE SEQUENCE</scope>
    <source>
        <strain evidence="11">AVDCRST_MAG11</strain>
    </source>
</reference>
<keyword evidence="7" id="KW-1015">Disulfide bond</keyword>